<feature type="coiled-coil region" evidence="8">
    <location>
        <begin position="224"/>
        <end position="251"/>
    </location>
</feature>
<dbReference type="Gramene" id="PRQ55317">
    <property type="protein sequence ID" value="PRQ55317"/>
    <property type="gene ID" value="RchiOBHm_Chr1g0323251"/>
</dbReference>
<feature type="region of interest" description="Disordered" evidence="9">
    <location>
        <begin position="49"/>
        <end position="122"/>
    </location>
</feature>
<organism evidence="10 11">
    <name type="scientific">Rosa chinensis</name>
    <name type="common">China rose</name>
    <dbReference type="NCBI Taxonomy" id="74649"/>
    <lineage>
        <taxon>Eukaryota</taxon>
        <taxon>Viridiplantae</taxon>
        <taxon>Streptophyta</taxon>
        <taxon>Embryophyta</taxon>
        <taxon>Tracheophyta</taxon>
        <taxon>Spermatophyta</taxon>
        <taxon>Magnoliopsida</taxon>
        <taxon>eudicotyledons</taxon>
        <taxon>Gunneridae</taxon>
        <taxon>Pentapetalae</taxon>
        <taxon>rosids</taxon>
        <taxon>fabids</taxon>
        <taxon>Rosales</taxon>
        <taxon>Rosaceae</taxon>
        <taxon>Rosoideae</taxon>
        <taxon>Rosoideae incertae sedis</taxon>
        <taxon>Rosa</taxon>
    </lineage>
</organism>
<keyword evidence="3 7" id="KW-0507">mRNA processing</keyword>
<keyword evidence="6 7" id="KW-0539">Nucleus</keyword>
<feature type="compositionally biased region" description="Basic and acidic residues" evidence="9">
    <location>
        <begin position="106"/>
        <end position="118"/>
    </location>
</feature>
<evidence type="ECO:0000256" key="5">
    <source>
        <dbReference type="ARBA" id="ARBA00023187"/>
    </source>
</evidence>
<keyword evidence="5 7" id="KW-0508">mRNA splicing</keyword>
<proteinExistence type="inferred from homology"/>
<dbReference type="InterPro" id="IPR013260">
    <property type="entry name" value="mRNA_splic_SYF2"/>
</dbReference>
<dbReference type="GO" id="GO:0071013">
    <property type="term" value="C:catalytic step 2 spliceosome"/>
    <property type="evidence" value="ECO:0007669"/>
    <property type="project" value="TreeGrafter"/>
</dbReference>
<sequence>MMSSSERTVHSECKNSSNLDHECREYCFKAILEARDGMDLNDVSQLLDSVQDNSGNSNLEAAPQRQKEDADNGVDHTKLKGRKKKLKELRKKVKEAIDKNQTQVKAEQKRMEPPEEPSRGISKQKWLEERERKMGKLLDANGLDLKRAYMLDTQEMAEAKYKRWKKKPAPCGWDVFNSKTLYNAHKKRTNKIEVDMEEYNKMKQEGAFSCLENGKTPKVSEEKVDKMLQELKELEENKKKFSRRRRFHEDKDIDSINDRNEHFNKKIERAFGKYTLEIKNNLERGTALPD</sequence>
<evidence type="ECO:0000256" key="4">
    <source>
        <dbReference type="ARBA" id="ARBA00022728"/>
    </source>
</evidence>
<evidence type="ECO:0000256" key="8">
    <source>
        <dbReference type="SAM" id="Coils"/>
    </source>
</evidence>
<dbReference type="GO" id="GO:0071014">
    <property type="term" value="C:post-mRNA release spliceosomal complex"/>
    <property type="evidence" value="ECO:0007669"/>
    <property type="project" value="TreeGrafter"/>
</dbReference>
<evidence type="ECO:0000256" key="1">
    <source>
        <dbReference type="ARBA" id="ARBA00004123"/>
    </source>
</evidence>
<evidence type="ECO:0000313" key="10">
    <source>
        <dbReference type="EMBL" id="PRQ55317.1"/>
    </source>
</evidence>
<dbReference type="OMA" id="DHECREY"/>
<comment type="similarity">
    <text evidence="2 7">Belongs to the SYF2 family.</text>
</comment>
<dbReference type="OrthoDB" id="199717at2759"/>
<dbReference type="GO" id="GO:0000974">
    <property type="term" value="C:Prp19 complex"/>
    <property type="evidence" value="ECO:0007669"/>
    <property type="project" value="TreeGrafter"/>
</dbReference>
<evidence type="ECO:0000313" key="11">
    <source>
        <dbReference type="Proteomes" id="UP000238479"/>
    </source>
</evidence>
<evidence type="ECO:0000256" key="9">
    <source>
        <dbReference type="SAM" id="MobiDB-lite"/>
    </source>
</evidence>
<dbReference type="Pfam" id="PF08231">
    <property type="entry name" value="SYF2"/>
    <property type="match status" value="1"/>
</dbReference>
<keyword evidence="8" id="KW-0175">Coiled coil</keyword>
<keyword evidence="11" id="KW-1185">Reference proteome</keyword>
<evidence type="ECO:0000256" key="2">
    <source>
        <dbReference type="ARBA" id="ARBA00010028"/>
    </source>
</evidence>
<feature type="compositionally biased region" description="Basic and acidic residues" evidence="9">
    <location>
        <begin position="65"/>
        <end position="78"/>
    </location>
</feature>
<accession>A0A2P6S9F0</accession>
<name>A0A2P6S9F0_ROSCH</name>
<evidence type="ECO:0000256" key="7">
    <source>
        <dbReference type="RuleBase" id="RU367148"/>
    </source>
</evidence>
<dbReference type="Proteomes" id="UP000238479">
    <property type="component" value="Chromosome 1"/>
</dbReference>
<comment type="caution">
    <text evidence="10">The sequence shown here is derived from an EMBL/GenBank/DDBJ whole genome shotgun (WGS) entry which is preliminary data.</text>
</comment>
<gene>
    <name evidence="10" type="ORF">RchiOBHm_Chr1g0323251</name>
</gene>
<dbReference type="GO" id="GO:0000398">
    <property type="term" value="P:mRNA splicing, via spliceosome"/>
    <property type="evidence" value="ECO:0007669"/>
    <property type="project" value="UniProtKB-UniRule"/>
</dbReference>
<keyword evidence="4 7" id="KW-0747">Spliceosome</keyword>
<comment type="function">
    <text evidence="7">Involved in pre-mRNA splicing.</text>
</comment>
<feature type="compositionally biased region" description="Basic residues" evidence="9">
    <location>
        <begin position="79"/>
        <end position="93"/>
    </location>
</feature>
<reference evidence="10 11" key="1">
    <citation type="journal article" date="2018" name="Nat. Genet.">
        <title>The Rosa genome provides new insights in the design of modern roses.</title>
        <authorList>
            <person name="Bendahmane M."/>
        </authorList>
    </citation>
    <scope>NUCLEOTIDE SEQUENCE [LARGE SCALE GENOMIC DNA]</scope>
    <source>
        <strain evidence="11">cv. Old Blush</strain>
    </source>
</reference>
<dbReference type="PANTHER" id="PTHR13264">
    <property type="entry name" value="GCIP-INTERACTING PROTEIN P29"/>
    <property type="match status" value="1"/>
</dbReference>
<comment type="subcellular location">
    <subcellularLocation>
        <location evidence="1 7">Nucleus</location>
    </subcellularLocation>
</comment>
<feature type="compositionally biased region" description="Polar residues" evidence="9">
    <location>
        <begin position="49"/>
        <end position="59"/>
    </location>
</feature>
<protein>
    <recommendedName>
        <fullName evidence="7">Pre-mRNA-splicing factor SYF2</fullName>
    </recommendedName>
</protein>
<dbReference type="EMBL" id="PDCK01000039">
    <property type="protein sequence ID" value="PRQ55317.1"/>
    <property type="molecule type" value="Genomic_DNA"/>
</dbReference>
<dbReference type="STRING" id="74649.A0A2P6S9F0"/>
<evidence type="ECO:0000256" key="3">
    <source>
        <dbReference type="ARBA" id="ARBA00022664"/>
    </source>
</evidence>
<evidence type="ECO:0000256" key="6">
    <source>
        <dbReference type="ARBA" id="ARBA00023242"/>
    </source>
</evidence>
<dbReference type="PANTHER" id="PTHR13264:SF5">
    <property type="entry name" value="PRE-MRNA-SPLICING FACTOR SYF2"/>
    <property type="match status" value="1"/>
</dbReference>
<comment type="subunit">
    <text evidence="7">May be part of a spliceosome complex.</text>
</comment>
<dbReference type="AlphaFoldDB" id="A0A2P6S9F0"/>